<dbReference type="PANTHER" id="PTHR30061">
    <property type="entry name" value="MALTOSE-BINDING PERIPLASMIC PROTEIN"/>
    <property type="match status" value="1"/>
</dbReference>
<sequence>MKKENKMEGIKVGMLKKLCSLAMVAIMTTTLITGCSSGNGKDSKKDGEKEKLVLWMPPVENNMKEVWDPILDKFEEKNNCEVDLQIIPWDNYSEKFATAISAGEGPDVGYMYAEMYPQFIESGAVEDLTNYATKEDKEQSIYIKTSEMMGGMYGMPFQAANPGVLYYNKDILEKLGEKPPKTWEDFKRICKKATQDTDGDGKIDQWGLAQGWGAKTFGNLNWNWYPYLWQAGGDIFNDDLKSVKFNDKSGLEAANFLKELQAYVPEDSLSKDSNEMIESVFGPGKAAFTIMLSSAATSVFDESFPDLNWGFVTGLEDKKAATFGAVDHLSLMSSAKNKELAYKLIQHMLSVESMTEFHKAIPRAPITKGEPYQGDERFKEMVENDKNVYRPLVVGPHGVEIYEYLWKELQTMISGDKTPKQALDDAAKYSNDLLAQ</sequence>
<dbReference type="EMBL" id="FN538970">
    <property type="protein sequence ID" value="CBA64580.1"/>
    <property type="molecule type" value="Genomic_DNA"/>
</dbReference>
<gene>
    <name evidence="4" type="ordered locus">CD196_2390</name>
</gene>
<dbReference type="GO" id="GO:0055052">
    <property type="term" value="C:ATP-binding cassette (ABC) transporter complex, substrate-binding subunit-containing"/>
    <property type="evidence" value="ECO:0007669"/>
    <property type="project" value="TreeGrafter"/>
</dbReference>
<dbReference type="PANTHER" id="PTHR30061:SF50">
    <property type="entry name" value="MALTOSE_MALTODEXTRIN-BINDING PERIPLASMIC PROTEIN"/>
    <property type="match status" value="1"/>
</dbReference>
<proteinExistence type="inferred from homology"/>
<dbReference type="CDD" id="cd13585">
    <property type="entry name" value="PBP2_TMBP_like"/>
    <property type="match status" value="1"/>
</dbReference>
<dbReference type="Gene3D" id="3.40.190.10">
    <property type="entry name" value="Periplasmic binding protein-like II"/>
    <property type="match status" value="1"/>
</dbReference>
<dbReference type="KEGG" id="cdc:CD196_2390"/>
<evidence type="ECO:0000313" key="4">
    <source>
        <dbReference type="EMBL" id="CBA64580.1"/>
    </source>
</evidence>
<evidence type="ECO:0000313" key="5">
    <source>
        <dbReference type="Proteomes" id="UP000002068"/>
    </source>
</evidence>
<dbReference type="Proteomes" id="UP000002068">
    <property type="component" value="Chromosome"/>
</dbReference>
<evidence type="ECO:0000256" key="2">
    <source>
        <dbReference type="ARBA" id="ARBA00022448"/>
    </source>
</evidence>
<dbReference type="GO" id="GO:0015768">
    <property type="term" value="P:maltose transport"/>
    <property type="evidence" value="ECO:0007669"/>
    <property type="project" value="TreeGrafter"/>
</dbReference>
<dbReference type="Pfam" id="PF01547">
    <property type="entry name" value="SBP_bac_1"/>
    <property type="match status" value="1"/>
</dbReference>
<keyword evidence="4" id="KW-0449">Lipoprotein</keyword>
<reference evidence="4 5" key="1">
    <citation type="journal article" date="2009" name="Genome Biol.">
        <title>Comparative genome and phenotypic analysis of Clostridium difficile 027 strains provides insight into the evolution of a hypervirulent bacterium.</title>
        <authorList>
            <person name="Stabler R.A."/>
            <person name="He M."/>
            <person name="Dawson L."/>
            <person name="Martin M."/>
            <person name="Valiente E."/>
            <person name="Corton C."/>
            <person name="Lawley T.D."/>
            <person name="Sebaihia M."/>
            <person name="Quail M.A."/>
            <person name="Rose G."/>
            <person name="Gerding D.N."/>
            <person name="Gibert M."/>
            <person name="Popoff M.R."/>
            <person name="Parkhill J."/>
            <person name="Dougan G."/>
            <person name="Wren B.W."/>
        </authorList>
    </citation>
    <scope>NUCLEOTIDE SEQUENCE [LARGE SCALE GENOMIC DNA]</scope>
    <source>
        <strain evidence="4 5">CD196</strain>
    </source>
</reference>
<keyword evidence="2" id="KW-0813">Transport</keyword>
<comment type="similarity">
    <text evidence="1">Belongs to the bacterial solute-binding protein 1 family.</text>
</comment>
<keyword evidence="4" id="KW-0762">Sugar transport</keyword>
<name>A0A0H3N4G1_CLODC</name>
<dbReference type="HOGENOM" id="CLU_031285_10_0_9"/>
<dbReference type="GO" id="GO:0042956">
    <property type="term" value="P:maltodextrin transmembrane transport"/>
    <property type="evidence" value="ECO:0007669"/>
    <property type="project" value="TreeGrafter"/>
</dbReference>
<keyword evidence="3" id="KW-0732">Signal</keyword>
<dbReference type="PROSITE" id="PS51257">
    <property type="entry name" value="PROKAR_LIPOPROTEIN"/>
    <property type="match status" value="1"/>
</dbReference>
<accession>A0A0H3N4G1</accession>
<dbReference type="RefSeq" id="WP_004454864.1">
    <property type="nucleotide sequence ID" value="NC_013315.1"/>
</dbReference>
<evidence type="ECO:0000256" key="3">
    <source>
        <dbReference type="ARBA" id="ARBA00022729"/>
    </source>
</evidence>
<dbReference type="GO" id="GO:1901982">
    <property type="term" value="F:maltose binding"/>
    <property type="evidence" value="ECO:0007669"/>
    <property type="project" value="TreeGrafter"/>
</dbReference>
<protein>
    <submittedName>
        <fullName evidence="4">Sugar transporter, substrate-binding lipoprotein</fullName>
    </submittedName>
</protein>
<evidence type="ECO:0000256" key="1">
    <source>
        <dbReference type="ARBA" id="ARBA00008520"/>
    </source>
</evidence>
<dbReference type="AlphaFoldDB" id="A0A0H3N4G1"/>
<organism evidence="4 5">
    <name type="scientific">Clostridioides difficile (strain CD196)</name>
    <name type="common">Peptoclostridium difficile</name>
    <dbReference type="NCBI Taxonomy" id="645462"/>
    <lineage>
        <taxon>Bacteria</taxon>
        <taxon>Bacillati</taxon>
        <taxon>Bacillota</taxon>
        <taxon>Clostridia</taxon>
        <taxon>Peptostreptococcales</taxon>
        <taxon>Peptostreptococcaceae</taxon>
        <taxon>Clostridioides</taxon>
    </lineage>
</organism>
<dbReference type="SUPFAM" id="SSF53850">
    <property type="entry name" value="Periplasmic binding protein-like II"/>
    <property type="match status" value="1"/>
</dbReference>
<dbReference type="InterPro" id="IPR006059">
    <property type="entry name" value="SBP"/>
</dbReference>